<dbReference type="AlphaFoldDB" id="A0A914WSP8"/>
<proteinExistence type="predicted"/>
<dbReference type="PANTHER" id="PTHR47760:SF4">
    <property type="entry name" value="G-PROTEIN COUPLED RECEPTORS FAMILY 1 PROFILE DOMAIN-CONTAINING PROTEIN"/>
    <property type="match status" value="1"/>
</dbReference>
<keyword evidence="2" id="KW-1185">Reference proteome</keyword>
<keyword evidence="1" id="KW-0472">Membrane</keyword>
<dbReference type="PANTHER" id="PTHR47760">
    <property type="entry name" value="G-PROTEIN COUPLED RECEPTOR B0563.6-LIKE PROTEIN-RELATED"/>
    <property type="match status" value="1"/>
</dbReference>
<feature type="transmembrane region" description="Helical" evidence="1">
    <location>
        <begin position="292"/>
        <end position="316"/>
    </location>
</feature>
<name>A0A914WSP8_9BILA</name>
<evidence type="ECO:0000313" key="3">
    <source>
        <dbReference type="WBParaSite" id="PSAMB.scaffold50size93760.g1118.t1"/>
    </source>
</evidence>
<dbReference type="GO" id="GO:0008528">
    <property type="term" value="F:G protein-coupled peptide receptor activity"/>
    <property type="evidence" value="ECO:0007669"/>
    <property type="project" value="InterPro"/>
</dbReference>
<dbReference type="SUPFAM" id="SSF81321">
    <property type="entry name" value="Family A G protein-coupled receptor-like"/>
    <property type="match status" value="1"/>
</dbReference>
<dbReference type="Pfam" id="PF10324">
    <property type="entry name" value="7TM_GPCR_Srw"/>
    <property type="match status" value="1"/>
</dbReference>
<feature type="transmembrane region" description="Helical" evidence="1">
    <location>
        <begin position="255"/>
        <end position="272"/>
    </location>
</feature>
<protein>
    <submittedName>
        <fullName evidence="3">G-protein coupled receptors family 1 profile domain-containing protein</fullName>
    </submittedName>
</protein>
<feature type="transmembrane region" description="Helical" evidence="1">
    <location>
        <begin position="150"/>
        <end position="172"/>
    </location>
</feature>
<keyword evidence="1" id="KW-0812">Transmembrane</keyword>
<evidence type="ECO:0000313" key="2">
    <source>
        <dbReference type="Proteomes" id="UP000887566"/>
    </source>
</evidence>
<keyword evidence="1" id="KW-1133">Transmembrane helix</keyword>
<evidence type="ECO:0000256" key="1">
    <source>
        <dbReference type="SAM" id="Phobius"/>
    </source>
</evidence>
<sequence>MYFVGVENATTSGLPDVATNSSVVPFSDLTKLHRILGLSESLFGLVLSIMHQAVLIHLRFVRHMKSFELLMTLSAVSIVCMLVIASGSAFDLGLLPFSSVLIYYRTYVWLFLMNTLLAAYGYLVVMLCLDRCVALHKPMFYGHVYVRRRCRMAQIAAPFLVGAICATKWIGFHQLADDGLSYHEDHDHSRSAHYLVLKTIGSFVEYFVSGVLMIGLCAANVHKLRQLNKQHSDGLRICGPAQYAWQASHRTTAKICVLLTVIYCLTNWPYAITEWFYTDEWSQEESYVIASVAMNFLQALYLQINLILFALLSRVYRRTLLSIFRRCISTRGSLDVTVDQMSEVSSVDGYYLRKDESGEHLCRFSVGSTTS</sequence>
<organism evidence="2 3">
    <name type="scientific">Plectus sambesii</name>
    <dbReference type="NCBI Taxonomy" id="2011161"/>
    <lineage>
        <taxon>Eukaryota</taxon>
        <taxon>Metazoa</taxon>
        <taxon>Ecdysozoa</taxon>
        <taxon>Nematoda</taxon>
        <taxon>Chromadorea</taxon>
        <taxon>Plectida</taxon>
        <taxon>Plectina</taxon>
        <taxon>Plectoidea</taxon>
        <taxon>Plectidae</taxon>
        <taxon>Plectus</taxon>
    </lineage>
</organism>
<accession>A0A914WSP8</accession>
<feature type="transmembrane region" description="Helical" evidence="1">
    <location>
        <begin position="67"/>
        <end position="87"/>
    </location>
</feature>
<dbReference type="Gene3D" id="1.20.1070.10">
    <property type="entry name" value="Rhodopsin 7-helix transmembrane proteins"/>
    <property type="match status" value="1"/>
</dbReference>
<feature type="transmembrane region" description="Helical" evidence="1">
    <location>
        <begin position="192"/>
        <end position="219"/>
    </location>
</feature>
<dbReference type="InterPro" id="IPR053093">
    <property type="entry name" value="GPCR-like"/>
</dbReference>
<feature type="transmembrane region" description="Helical" evidence="1">
    <location>
        <begin position="35"/>
        <end position="55"/>
    </location>
</feature>
<dbReference type="Proteomes" id="UP000887566">
    <property type="component" value="Unplaced"/>
</dbReference>
<dbReference type="WBParaSite" id="PSAMB.scaffold50size93760.g1118.t1">
    <property type="protein sequence ID" value="PSAMB.scaffold50size93760.g1118.t1"/>
    <property type="gene ID" value="PSAMB.scaffold50size93760.g1118"/>
</dbReference>
<feature type="transmembrane region" description="Helical" evidence="1">
    <location>
        <begin position="107"/>
        <end position="129"/>
    </location>
</feature>
<dbReference type="InterPro" id="IPR019427">
    <property type="entry name" value="7TM_GPCR_serpentine_rcpt_Srw"/>
</dbReference>
<reference evidence="3" key="1">
    <citation type="submission" date="2022-11" db="UniProtKB">
        <authorList>
            <consortium name="WormBaseParasite"/>
        </authorList>
    </citation>
    <scope>IDENTIFICATION</scope>
</reference>